<evidence type="ECO:0000256" key="2">
    <source>
        <dbReference type="ARBA" id="ARBA00004604"/>
    </source>
</evidence>
<dbReference type="CDD" id="cd12263">
    <property type="entry name" value="RRM_ABT1_like"/>
    <property type="match status" value="1"/>
</dbReference>
<dbReference type="Gene3D" id="3.30.260.10">
    <property type="entry name" value="TCP-1-like chaperonin intermediate domain"/>
    <property type="match status" value="1"/>
</dbReference>
<dbReference type="Pfam" id="PF00118">
    <property type="entry name" value="Cpn60_TCP1"/>
    <property type="match status" value="1"/>
</dbReference>
<organism evidence="14 15">
    <name type="scientific">Salix viminalis</name>
    <name type="common">Common osier</name>
    <name type="synonym">Basket willow</name>
    <dbReference type="NCBI Taxonomy" id="40686"/>
    <lineage>
        <taxon>Eukaryota</taxon>
        <taxon>Viridiplantae</taxon>
        <taxon>Streptophyta</taxon>
        <taxon>Embryophyta</taxon>
        <taxon>Tracheophyta</taxon>
        <taxon>Spermatophyta</taxon>
        <taxon>Magnoliopsida</taxon>
        <taxon>eudicotyledons</taxon>
        <taxon>Gunneridae</taxon>
        <taxon>Pentapetalae</taxon>
        <taxon>rosids</taxon>
        <taxon>fabids</taxon>
        <taxon>Malpighiales</taxon>
        <taxon>Salicaceae</taxon>
        <taxon>Saliceae</taxon>
        <taxon>Salix</taxon>
    </lineage>
</organism>
<proteinExistence type="inferred from homology"/>
<dbReference type="GO" id="GO:0005524">
    <property type="term" value="F:ATP binding"/>
    <property type="evidence" value="ECO:0007669"/>
    <property type="project" value="UniProtKB-KW"/>
</dbReference>
<dbReference type="FunFam" id="3.30.260.10:FF:000025">
    <property type="entry name" value="Chaperonin containing TCP1 subunit 2"/>
    <property type="match status" value="1"/>
</dbReference>
<evidence type="ECO:0000256" key="7">
    <source>
        <dbReference type="ARBA" id="ARBA00022840"/>
    </source>
</evidence>
<feature type="domain" description="RRM" evidence="13">
    <location>
        <begin position="569"/>
        <end position="657"/>
    </location>
</feature>
<dbReference type="Gene3D" id="1.10.560.10">
    <property type="entry name" value="GroEL-like equatorial domain"/>
    <property type="match status" value="1"/>
</dbReference>
<dbReference type="PROSITE" id="PS00995">
    <property type="entry name" value="TCP1_3"/>
    <property type="match status" value="1"/>
</dbReference>
<evidence type="ECO:0000259" key="13">
    <source>
        <dbReference type="PROSITE" id="PS50102"/>
    </source>
</evidence>
<dbReference type="PROSITE" id="PS50102">
    <property type="entry name" value="RRM"/>
    <property type="match status" value="1"/>
</dbReference>
<dbReference type="Gene3D" id="3.50.7.10">
    <property type="entry name" value="GroEL"/>
    <property type="match status" value="1"/>
</dbReference>
<evidence type="ECO:0000313" key="15">
    <source>
        <dbReference type="Proteomes" id="UP001151529"/>
    </source>
</evidence>
<reference evidence="14" key="2">
    <citation type="journal article" date="2023" name="Int. J. Mol. Sci.">
        <title>De Novo Assembly and Annotation of 11 Diverse Shrub Willow (Salix) Genomes Reveals Novel Gene Organization in Sex-Linked Regions.</title>
        <authorList>
            <person name="Hyden B."/>
            <person name="Feng K."/>
            <person name="Yates T.B."/>
            <person name="Jawdy S."/>
            <person name="Cereghino C."/>
            <person name="Smart L.B."/>
            <person name="Muchero W."/>
        </authorList>
    </citation>
    <scope>NUCLEOTIDE SEQUENCE [LARGE SCALE GENOMIC DNA]</scope>
    <source>
        <tissue evidence="14">Shoot tip</tissue>
    </source>
</reference>
<evidence type="ECO:0000256" key="8">
    <source>
        <dbReference type="ARBA" id="ARBA00023186"/>
    </source>
</evidence>
<dbReference type="GO" id="GO:0005832">
    <property type="term" value="C:chaperonin-containing T-complex"/>
    <property type="evidence" value="ECO:0007669"/>
    <property type="project" value="InterPro"/>
</dbReference>
<dbReference type="PANTHER" id="PTHR11353">
    <property type="entry name" value="CHAPERONIN"/>
    <property type="match status" value="1"/>
</dbReference>
<evidence type="ECO:0000256" key="9">
    <source>
        <dbReference type="ARBA" id="ARBA00033237"/>
    </source>
</evidence>
<keyword evidence="8 11" id="KW-0143">Chaperone</keyword>
<dbReference type="InterPro" id="IPR002194">
    <property type="entry name" value="Chaperonin_TCP-1_CS"/>
</dbReference>
<evidence type="ECO:0000256" key="6">
    <source>
        <dbReference type="ARBA" id="ARBA00022741"/>
    </source>
</evidence>
<evidence type="ECO:0000256" key="11">
    <source>
        <dbReference type="RuleBase" id="RU004187"/>
    </source>
</evidence>
<dbReference type="InterPro" id="IPR027409">
    <property type="entry name" value="GroEL-like_apical_dom_sf"/>
</dbReference>
<dbReference type="InterPro" id="IPR027410">
    <property type="entry name" value="TCP-1-like_intermed_sf"/>
</dbReference>
<name>A0A9Q0ZYK6_SALVM</name>
<comment type="subcellular location">
    <subcellularLocation>
        <location evidence="1">Cytoplasm</location>
    </subcellularLocation>
    <subcellularLocation>
        <location evidence="2">Nucleus</location>
        <location evidence="2">Nucleolus</location>
    </subcellularLocation>
</comment>
<dbReference type="GO" id="GO:0140662">
    <property type="term" value="F:ATP-dependent protein folding chaperone"/>
    <property type="evidence" value="ECO:0007669"/>
    <property type="project" value="InterPro"/>
</dbReference>
<keyword evidence="10" id="KW-0694">RNA-binding</keyword>
<dbReference type="SUPFAM" id="SSF54928">
    <property type="entry name" value="RNA-binding domain, RBD"/>
    <property type="match status" value="1"/>
</dbReference>
<evidence type="ECO:0000256" key="3">
    <source>
        <dbReference type="ARBA" id="ARBA00005819"/>
    </source>
</evidence>
<dbReference type="PROSITE" id="PS00751">
    <property type="entry name" value="TCP1_2"/>
    <property type="match status" value="1"/>
</dbReference>
<dbReference type="SUPFAM" id="SSF54849">
    <property type="entry name" value="GroEL-intermediate domain like"/>
    <property type="match status" value="1"/>
</dbReference>
<evidence type="ECO:0000256" key="10">
    <source>
        <dbReference type="PROSITE-ProRule" id="PRU00176"/>
    </source>
</evidence>
<keyword evidence="5" id="KW-0963">Cytoplasm</keyword>
<dbReference type="PRINTS" id="PR00304">
    <property type="entry name" value="TCOMPLEXTCP1"/>
</dbReference>
<dbReference type="InterPro" id="IPR035979">
    <property type="entry name" value="RBD_domain_sf"/>
</dbReference>
<dbReference type="SMART" id="SM00360">
    <property type="entry name" value="RRM"/>
    <property type="match status" value="1"/>
</dbReference>
<evidence type="ECO:0000256" key="1">
    <source>
        <dbReference type="ARBA" id="ARBA00004496"/>
    </source>
</evidence>
<evidence type="ECO:0000256" key="12">
    <source>
        <dbReference type="SAM" id="MobiDB-lite"/>
    </source>
</evidence>
<gene>
    <name evidence="14" type="ORF">OIU85_002021</name>
</gene>
<dbReference type="GO" id="GO:0016887">
    <property type="term" value="F:ATP hydrolysis activity"/>
    <property type="evidence" value="ECO:0007669"/>
    <property type="project" value="InterPro"/>
</dbReference>
<dbReference type="Proteomes" id="UP001151529">
    <property type="component" value="Chromosome 16"/>
</dbReference>
<feature type="region of interest" description="Disordered" evidence="12">
    <location>
        <begin position="727"/>
        <end position="747"/>
    </location>
</feature>
<evidence type="ECO:0000313" key="14">
    <source>
        <dbReference type="EMBL" id="KAJ6751544.1"/>
    </source>
</evidence>
<comment type="caution">
    <text evidence="14">The sequence shown here is derived from an EMBL/GenBank/DDBJ whole genome shotgun (WGS) entry which is preliminary data.</text>
</comment>
<protein>
    <recommendedName>
        <fullName evidence="9">CCT-beta</fullName>
    </recommendedName>
</protein>
<reference evidence="14" key="1">
    <citation type="submission" date="2022-11" db="EMBL/GenBank/DDBJ databases">
        <authorList>
            <person name="Hyden B.L."/>
            <person name="Feng K."/>
            <person name="Yates T."/>
            <person name="Jawdy S."/>
            <person name="Smart L.B."/>
            <person name="Muchero W."/>
        </authorList>
    </citation>
    <scope>NUCLEOTIDE SEQUENCE</scope>
    <source>
        <tissue evidence="14">Shoot tip</tissue>
    </source>
</reference>
<dbReference type="InterPro" id="IPR002423">
    <property type="entry name" value="Cpn60/GroEL/TCP-1"/>
</dbReference>
<dbReference type="InterPro" id="IPR012716">
    <property type="entry name" value="Chap_CCT_beta"/>
</dbReference>
<dbReference type="GO" id="GO:0005730">
    <property type="term" value="C:nucleolus"/>
    <property type="evidence" value="ECO:0007669"/>
    <property type="project" value="UniProtKB-SubCell"/>
</dbReference>
<dbReference type="FunFam" id="1.10.560.10:FF:000017">
    <property type="entry name" value="T-complex protein 1 subunit eta"/>
    <property type="match status" value="1"/>
</dbReference>
<comment type="similarity">
    <text evidence="4 11">Belongs to the TCP-1 chaperonin family.</text>
</comment>
<dbReference type="Gene3D" id="3.30.70.330">
    <property type="match status" value="1"/>
</dbReference>
<dbReference type="InterPro" id="IPR034353">
    <property type="entry name" value="ABT1/ESF2_RRM"/>
</dbReference>
<dbReference type="InterPro" id="IPR000504">
    <property type="entry name" value="RRM_dom"/>
</dbReference>
<keyword evidence="7 11" id="KW-0067">ATP-binding</keyword>
<sequence>MVERIFKDEATEEKGERARLASLIGGMAIADLVKTTLGPKGMDKILQSTGRGREVTVTNDGATILKSLHIDNPAAKILVDISKVQDDEVGDGTTSVVVLAGELLREAEKLLATKIHPMTIIAGFRMAAECARDALLLKAVDNKENEEIFKSDLMKIAMTTLSSKILSQDKEYFAKLAVDAVMRLKGSTNLESIQIIKKPGGSLKDSFLDEGFILDKKIGVGQPKRIENAKILVANTAMDTDKVKIYGARVRVDSMAKVAEIEAAEKEKMKEKLFANAGILAIEHADFDGIERLALVTGGEIASTFDNPESVKLGHCKLIEEIMIGEDKLIHFSGVEMGQACTIVLRGASRHVLDEAERSLHDALCVLSQTVNDSRVLLGGGWPEMVMAKEVDELARITPGKKSHAIEAFSRALIAIPTIIADNAGLDSAELVAQLRAEHHKEGCTAGIDVISGSIGDMGERGICEAFKVKLAVLLSATEAAEMIIRVDEIITCAPLLRHPVTVLLLFLLTDYCSLRPCFAADCLHLLFQGFVLCKRMSEEHEEQEQVLFLDEGKKKKLKKEAEKAQKRGVCYISRVPPGMDHVKLRQLISQYGEIQRIYLVPQNSSSLDRVNDNNKSRKRGGGKAQAYSEGWVEFASKSNAKRVANLLNGEQIGGKKRSQFYYDHWNIKYLSKFKWDNLTEEIAYKKAIREQKLAIEISAAKRERDFYLKKVDQSRALSSIEERMKKKQKVQQESGGELSVAPQKPPVCRQFSQKKPIAERERSKPQLSKDVLAGVFGGS</sequence>
<evidence type="ECO:0000256" key="4">
    <source>
        <dbReference type="ARBA" id="ARBA00008020"/>
    </source>
</evidence>
<dbReference type="CDD" id="cd03336">
    <property type="entry name" value="TCP1_beta"/>
    <property type="match status" value="1"/>
</dbReference>
<keyword evidence="15" id="KW-1185">Reference proteome</keyword>
<comment type="similarity">
    <text evidence="3">Belongs to the ESF2/ABP1 family.</text>
</comment>
<accession>A0A9Q0ZYK6</accession>
<dbReference type="GO" id="GO:0003723">
    <property type="term" value="F:RNA binding"/>
    <property type="evidence" value="ECO:0007669"/>
    <property type="project" value="UniProtKB-UniRule"/>
</dbReference>
<evidence type="ECO:0000256" key="5">
    <source>
        <dbReference type="ARBA" id="ARBA00022490"/>
    </source>
</evidence>
<dbReference type="InterPro" id="IPR012677">
    <property type="entry name" value="Nucleotide-bd_a/b_plait_sf"/>
</dbReference>
<dbReference type="SUPFAM" id="SSF48592">
    <property type="entry name" value="GroEL equatorial domain-like"/>
    <property type="match status" value="1"/>
</dbReference>
<dbReference type="SUPFAM" id="SSF52029">
    <property type="entry name" value="GroEL apical domain-like"/>
    <property type="match status" value="1"/>
</dbReference>
<dbReference type="InterPro" id="IPR017998">
    <property type="entry name" value="Chaperone_TCP-1"/>
</dbReference>
<dbReference type="InterPro" id="IPR027413">
    <property type="entry name" value="GROEL-like_equatorial_sf"/>
</dbReference>
<dbReference type="OrthoDB" id="10248520at2759"/>
<dbReference type="PROSITE" id="PS00750">
    <property type="entry name" value="TCP1_1"/>
    <property type="match status" value="1"/>
</dbReference>
<dbReference type="GO" id="GO:0051082">
    <property type="term" value="F:unfolded protein binding"/>
    <property type="evidence" value="ECO:0007669"/>
    <property type="project" value="InterPro"/>
</dbReference>
<keyword evidence="6 11" id="KW-0547">Nucleotide-binding</keyword>
<dbReference type="AlphaFoldDB" id="A0A9Q0ZYK6"/>
<dbReference type="EMBL" id="JAPFFL010000001">
    <property type="protein sequence ID" value="KAJ6751544.1"/>
    <property type="molecule type" value="Genomic_DNA"/>
</dbReference>